<dbReference type="EMBL" id="CP143785">
    <property type="protein sequence ID" value="WVN86792.1"/>
    <property type="molecule type" value="Genomic_DNA"/>
</dbReference>
<dbReference type="GeneID" id="91086176"/>
<reference evidence="2" key="2">
    <citation type="journal article" date="2022" name="Elife">
        <title>Obligate sexual reproduction of a homothallic fungus closely related to the Cryptococcus pathogenic species complex.</title>
        <authorList>
            <person name="Passer A.R."/>
            <person name="Clancey S.A."/>
            <person name="Shea T."/>
            <person name="David-Palma M."/>
            <person name="Averette A.F."/>
            <person name="Boekhout T."/>
            <person name="Porcel B.M."/>
            <person name="Nowrousian M."/>
            <person name="Cuomo C.A."/>
            <person name="Sun S."/>
            <person name="Heitman J."/>
            <person name="Coelho M.A."/>
        </authorList>
    </citation>
    <scope>NUCLEOTIDE SEQUENCE</scope>
    <source>
        <strain evidence="2">CBS 7841</strain>
    </source>
</reference>
<evidence type="ECO:0000313" key="3">
    <source>
        <dbReference type="Proteomes" id="UP000094043"/>
    </source>
</evidence>
<proteinExistence type="predicted"/>
<feature type="region of interest" description="Disordered" evidence="1">
    <location>
        <begin position="141"/>
        <end position="250"/>
    </location>
</feature>
<feature type="region of interest" description="Disordered" evidence="1">
    <location>
        <begin position="649"/>
        <end position="671"/>
    </location>
</feature>
<accession>A0AAJ8M0Q5</accession>
<reference evidence="2" key="1">
    <citation type="submission" date="2016-06" db="EMBL/GenBank/DDBJ databases">
        <authorList>
            <person name="Cuomo C."/>
            <person name="Litvintseva A."/>
            <person name="Heitman J."/>
            <person name="Chen Y."/>
            <person name="Sun S."/>
            <person name="Springer D."/>
            <person name="Dromer F."/>
            <person name="Young S."/>
            <person name="Zeng Q."/>
            <person name="Chapman S."/>
            <person name="Gujja S."/>
            <person name="Saif S."/>
            <person name="Birren B."/>
        </authorList>
    </citation>
    <scope>NUCLEOTIDE SEQUENCE</scope>
    <source>
        <strain evidence="2">CBS 7841</strain>
    </source>
</reference>
<feature type="compositionally biased region" description="Low complexity" evidence="1">
    <location>
        <begin position="286"/>
        <end position="330"/>
    </location>
</feature>
<organism evidence="2 3">
    <name type="scientific">Cryptococcus depauperatus CBS 7841</name>
    <dbReference type="NCBI Taxonomy" id="1295531"/>
    <lineage>
        <taxon>Eukaryota</taxon>
        <taxon>Fungi</taxon>
        <taxon>Dikarya</taxon>
        <taxon>Basidiomycota</taxon>
        <taxon>Agaricomycotina</taxon>
        <taxon>Tremellomycetes</taxon>
        <taxon>Tremellales</taxon>
        <taxon>Cryptococcaceae</taxon>
        <taxon>Cryptococcus</taxon>
    </lineage>
</organism>
<feature type="compositionally biased region" description="Polar residues" evidence="1">
    <location>
        <begin position="141"/>
        <end position="160"/>
    </location>
</feature>
<reference evidence="2" key="3">
    <citation type="submission" date="2024-01" db="EMBL/GenBank/DDBJ databases">
        <authorList>
            <person name="Coelho M.A."/>
            <person name="David-Palma M."/>
            <person name="Shea T."/>
            <person name="Sun S."/>
            <person name="Cuomo C.A."/>
            <person name="Heitman J."/>
        </authorList>
    </citation>
    <scope>NUCLEOTIDE SEQUENCE</scope>
    <source>
        <strain evidence="2">CBS 7841</strain>
    </source>
</reference>
<evidence type="ECO:0008006" key="4">
    <source>
        <dbReference type="Google" id="ProtNLM"/>
    </source>
</evidence>
<evidence type="ECO:0000256" key="1">
    <source>
        <dbReference type="SAM" id="MobiDB-lite"/>
    </source>
</evidence>
<dbReference type="KEGG" id="cdep:91086176"/>
<feature type="region of interest" description="Disordered" evidence="1">
    <location>
        <begin position="1"/>
        <end position="22"/>
    </location>
</feature>
<dbReference type="InterPro" id="IPR014848">
    <property type="entry name" value="Rgp1"/>
</dbReference>
<feature type="region of interest" description="Disordered" evidence="1">
    <location>
        <begin position="285"/>
        <end position="359"/>
    </location>
</feature>
<dbReference type="PANTHER" id="PTHR12507">
    <property type="entry name" value="REDUCED GROWTH PHENOTYPE 1 RGP1, YEAST -RELATED"/>
    <property type="match status" value="1"/>
</dbReference>
<evidence type="ECO:0000313" key="2">
    <source>
        <dbReference type="EMBL" id="WVN86792.1"/>
    </source>
</evidence>
<sequence length="988" mass="107858">MSSYFSLAVAPDTKSPKNSLDDPHLEVIVTPSASAFYAGEVFSVTIAFRNTRTPSHDAEIPSTPLTVPLTAEATTATSQTRHIPPIAPRHPPDAPRLPQRLHQIGSNLDPVVLDSLEYNQGPKTVTPHESRTSLSIASTPNFISEDSSQPYSPGANTTSRAPGWTGPASPQREGPISFRSPEGWRFKQNGSKGREVGHTRRAKSLALGKGTMSPQELVWALGNQQPSPPLPARRQPGGTQIPAHHPHSRKISIANPLALDYSQRTLNKSPAASAHRNNRSISTSILSLPQYSSSDTSSPDLDPNSTSNGPSSPYSQRPSPSRPLHSRSPSYHNAYGTALLNTSNDSFPPPPTHPDIRERISFPSRGITTILWAYTRLVGQFHPSNTYIPPDPLLPLRAKLLHQPVGSGSLHTLGTHSVSQSGSKPSSSSRWQLNFGTGAIGNSIQPSLTGSLFGLAKELVMGGNGGSLEEERKRIWNMRDLPVFETTRSLLGVDIKLKEGEIREFTYTLRLPNNLPPSHRGKAFQFSYDFVVSLSAGLAGGGYRQKCRDILVPIRVWPNVSLVHPFRIYDVLQPIIQTKEEGNVIEDNNHSSPSCSRDLNIATNKPQRQHRTLELSRRQVGGTKESLHTYAAHLLASLDANDNSAQLVSSDNTAISQQSRASSPSSFSPDAPRIHLAMAERTVESLNLITPASNLTLKKDDVIEKLATHNSIELVEETSDDSKCGEAVEVLSRHSPRASYDISKEGEPVAVLTLAKTTYRLGEAILCVVTFNDLKSAFPVLKLSAYLYSYELIPEPLLPPPATSSGSKQPNLERLHAEYHTAYSLAMSRLAFTLDIPSDATPAFNLAAGEGEAGGLKWKIKMSFSVAIVPHSMRTSNTNSKNEWRKPGYVHLTPTSDINVGDNTFYSAAPTIKPLIPIFAQPKNSSSNKWEEFRSPVEWRDLKIEVIECEVPVKVLAGNTAFLPTLRVYHKMPSQAAALSRNSAIVRR</sequence>
<keyword evidence="3" id="KW-1185">Reference proteome</keyword>
<name>A0AAJ8M0Q5_9TREE</name>
<dbReference type="Proteomes" id="UP000094043">
    <property type="component" value="Chromosome 2"/>
</dbReference>
<protein>
    <recommendedName>
        <fullName evidence="4">Rgp1-domain-containing protein</fullName>
    </recommendedName>
</protein>
<dbReference type="AlphaFoldDB" id="A0AAJ8M0Q5"/>
<feature type="compositionally biased region" description="Low complexity" evidence="1">
    <location>
        <begin position="656"/>
        <end position="671"/>
    </location>
</feature>
<gene>
    <name evidence="2" type="ORF">L203_101964</name>
</gene>
<dbReference type="RefSeq" id="XP_066067492.1">
    <property type="nucleotide sequence ID" value="XM_066211395.1"/>
</dbReference>
<dbReference type="Pfam" id="PF08737">
    <property type="entry name" value="Rgp1"/>
    <property type="match status" value="1"/>
</dbReference>